<accession>A0A6V1XHV7</accession>
<dbReference type="EC" id="2.6.1.9" evidence="4"/>
<dbReference type="InterPro" id="IPR015421">
    <property type="entry name" value="PyrdxlP-dep_Trfase_major"/>
</dbReference>
<comment type="similarity">
    <text evidence="3">Belongs to the class-II pyridoxal-phosphate-dependent aminotransferase family.</text>
</comment>
<dbReference type="InterPro" id="IPR015422">
    <property type="entry name" value="PyrdxlP-dep_Trfase_small"/>
</dbReference>
<keyword evidence="7" id="KW-0808">Transferase</keyword>
<evidence type="ECO:0000256" key="7">
    <source>
        <dbReference type="ARBA" id="ARBA00022679"/>
    </source>
</evidence>
<keyword evidence="5" id="KW-0032">Aminotransferase</keyword>
<proteinExistence type="inferred from homology"/>
<keyword evidence="6" id="KW-0028">Amino-acid biosynthesis</keyword>
<dbReference type="NCBIfam" id="TIGR01141">
    <property type="entry name" value="hisC"/>
    <property type="match status" value="1"/>
</dbReference>
<gene>
    <name evidence="13" type="ORF">HAKA00212_LOCUS27106</name>
</gene>
<evidence type="ECO:0000313" key="13">
    <source>
        <dbReference type="EMBL" id="CAE0656089.1"/>
    </source>
</evidence>
<comment type="pathway">
    <text evidence="2">Amino-acid biosynthesis; L-histidine biosynthesis; L-histidine from 5-phospho-alpha-D-ribose 1-diphosphate: step 7/9.</text>
</comment>
<protein>
    <recommendedName>
        <fullName evidence="4">histidinol-phosphate transaminase</fullName>
        <ecNumber evidence="4">2.6.1.9</ecNumber>
    </recommendedName>
    <alternativeName>
        <fullName evidence="10">Imidazole acetol-phosphate transaminase</fullName>
    </alternativeName>
</protein>
<evidence type="ECO:0000256" key="4">
    <source>
        <dbReference type="ARBA" id="ARBA00012748"/>
    </source>
</evidence>
<dbReference type="PANTHER" id="PTHR42885:SF2">
    <property type="entry name" value="HISTIDINOL-PHOSPHATE AMINOTRANSFERASE"/>
    <property type="match status" value="1"/>
</dbReference>
<sequence length="388" mass="42544">MEQPTKKAKVEETNGANGVLTGQKDQLYLQELARPNILALEPYRCARDDYDEGILLDANENSIGACIPPPDHLALNRYPDPYMRKVKELIGGIRGVRPEQIFLGVGSDEAIDLLMRIFCRPGADRILTTPPTYGMYKVCAKVNDVAIVEVPLSPAFDARVPEILAGVTADTKLLFLCSPGNPTAKAIPIEVVREIFEGGYRGLVVVDEAYVDFVPKEVGSACQYLDEFPRLVVLQTLSKAFGLAGIRLGMAIGHPEVIRLMNNCKYPYNINKLTEEVALKALGDTSILEANVATLISERARVMAALEAMPAVHKVHPSDANFVLFQIDHAQAIYKDMAENGCVVRFRGNELHCTDCIRATVGTAEENDKMLEMLEATHAKFATAAAEK</sequence>
<dbReference type="SUPFAM" id="SSF53383">
    <property type="entry name" value="PLP-dependent transferases"/>
    <property type="match status" value="1"/>
</dbReference>
<evidence type="ECO:0000256" key="5">
    <source>
        <dbReference type="ARBA" id="ARBA00022576"/>
    </source>
</evidence>
<dbReference type="HAMAP" id="MF_01023">
    <property type="entry name" value="HisC_aminotrans_2"/>
    <property type="match status" value="1"/>
</dbReference>
<comment type="catalytic activity">
    <reaction evidence="11">
        <text>L-histidinol phosphate + 2-oxoglutarate = 3-(imidazol-4-yl)-2-oxopropyl phosphate + L-glutamate</text>
        <dbReference type="Rhea" id="RHEA:23744"/>
        <dbReference type="ChEBI" id="CHEBI:16810"/>
        <dbReference type="ChEBI" id="CHEBI:29985"/>
        <dbReference type="ChEBI" id="CHEBI:57766"/>
        <dbReference type="ChEBI" id="CHEBI:57980"/>
        <dbReference type="EC" id="2.6.1.9"/>
    </reaction>
</comment>
<evidence type="ECO:0000256" key="2">
    <source>
        <dbReference type="ARBA" id="ARBA00005011"/>
    </source>
</evidence>
<dbReference type="InterPro" id="IPR015424">
    <property type="entry name" value="PyrdxlP-dep_Trfase"/>
</dbReference>
<dbReference type="GO" id="GO:0030170">
    <property type="term" value="F:pyridoxal phosphate binding"/>
    <property type="evidence" value="ECO:0007669"/>
    <property type="project" value="InterPro"/>
</dbReference>
<dbReference type="GO" id="GO:0000105">
    <property type="term" value="P:L-histidine biosynthetic process"/>
    <property type="evidence" value="ECO:0007669"/>
    <property type="project" value="UniProtKB-KW"/>
</dbReference>
<evidence type="ECO:0000256" key="6">
    <source>
        <dbReference type="ARBA" id="ARBA00022605"/>
    </source>
</evidence>
<dbReference type="PANTHER" id="PTHR42885">
    <property type="entry name" value="HISTIDINOL-PHOSPHATE AMINOTRANSFERASE-RELATED"/>
    <property type="match status" value="1"/>
</dbReference>
<keyword evidence="9" id="KW-0368">Histidine biosynthesis</keyword>
<evidence type="ECO:0000259" key="12">
    <source>
        <dbReference type="Pfam" id="PF00155"/>
    </source>
</evidence>
<evidence type="ECO:0000256" key="9">
    <source>
        <dbReference type="ARBA" id="ARBA00023102"/>
    </source>
</evidence>
<dbReference type="AlphaFoldDB" id="A0A6V1XHV7"/>
<dbReference type="PROSITE" id="PS00599">
    <property type="entry name" value="AA_TRANSFER_CLASS_2"/>
    <property type="match status" value="1"/>
</dbReference>
<dbReference type="CDD" id="cd00609">
    <property type="entry name" value="AAT_like"/>
    <property type="match status" value="1"/>
</dbReference>
<dbReference type="InterPro" id="IPR004839">
    <property type="entry name" value="Aminotransferase_I/II_large"/>
</dbReference>
<evidence type="ECO:0000256" key="8">
    <source>
        <dbReference type="ARBA" id="ARBA00022898"/>
    </source>
</evidence>
<dbReference type="Gene3D" id="3.90.1150.10">
    <property type="entry name" value="Aspartate Aminotransferase, domain 1"/>
    <property type="match status" value="1"/>
</dbReference>
<dbReference type="GO" id="GO:0004400">
    <property type="term" value="F:histidinol-phosphate transaminase activity"/>
    <property type="evidence" value="ECO:0007669"/>
    <property type="project" value="UniProtKB-EC"/>
</dbReference>
<evidence type="ECO:0000256" key="10">
    <source>
        <dbReference type="ARBA" id="ARBA00030262"/>
    </source>
</evidence>
<name>A0A6V1XHV7_HETAK</name>
<dbReference type="Gene3D" id="3.40.640.10">
    <property type="entry name" value="Type I PLP-dependent aspartate aminotransferase-like (Major domain)"/>
    <property type="match status" value="1"/>
</dbReference>
<evidence type="ECO:0000256" key="11">
    <source>
        <dbReference type="ARBA" id="ARBA00047481"/>
    </source>
</evidence>
<comment type="cofactor">
    <cofactor evidence="1">
        <name>pyridoxal 5'-phosphate</name>
        <dbReference type="ChEBI" id="CHEBI:597326"/>
    </cofactor>
</comment>
<feature type="domain" description="Aminotransferase class I/classII large" evidence="12">
    <location>
        <begin position="75"/>
        <end position="373"/>
    </location>
</feature>
<dbReference type="InterPro" id="IPR001917">
    <property type="entry name" value="Aminotrans_II_pyridoxalP_BS"/>
</dbReference>
<dbReference type="EMBL" id="HBIU01063032">
    <property type="protein sequence ID" value="CAE0656089.1"/>
    <property type="molecule type" value="Transcribed_RNA"/>
</dbReference>
<organism evidence="13">
    <name type="scientific">Heterosigma akashiwo</name>
    <name type="common">Chromophytic alga</name>
    <name type="synonym">Heterosigma carterae</name>
    <dbReference type="NCBI Taxonomy" id="2829"/>
    <lineage>
        <taxon>Eukaryota</taxon>
        <taxon>Sar</taxon>
        <taxon>Stramenopiles</taxon>
        <taxon>Ochrophyta</taxon>
        <taxon>Raphidophyceae</taxon>
        <taxon>Chattonellales</taxon>
        <taxon>Chattonellaceae</taxon>
        <taxon>Heterosigma</taxon>
    </lineage>
</organism>
<evidence type="ECO:0000256" key="1">
    <source>
        <dbReference type="ARBA" id="ARBA00001933"/>
    </source>
</evidence>
<dbReference type="Pfam" id="PF00155">
    <property type="entry name" value="Aminotran_1_2"/>
    <property type="match status" value="1"/>
</dbReference>
<dbReference type="InterPro" id="IPR005861">
    <property type="entry name" value="HisP_aminotrans"/>
</dbReference>
<keyword evidence="8" id="KW-0663">Pyridoxal phosphate</keyword>
<reference evidence="13" key="1">
    <citation type="submission" date="2021-01" db="EMBL/GenBank/DDBJ databases">
        <authorList>
            <person name="Corre E."/>
            <person name="Pelletier E."/>
            <person name="Niang G."/>
            <person name="Scheremetjew M."/>
            <person name="Finn R."/>
            <person name="Kale V."/>
            <person name="Holt S."/>
            <person name="Cochrane G."/>
            <person name="Meng A."/>
            <person name="Brown T."/>
            <person name="Cohen L."/>
        </authorList>
    </citation>
    <scope>NUCLEOTIDE SEQUENCE</scope>
    <source>
        <strain evidence="13">CCMP3107</strain>
    </source>
</reference>
<evidence type="ECO:0000256" key="3">
    <source>
        <dbReference type="ARBA" id="ARBA00008392"/>
    </source>
</evidence>